<name>C4YGQ8_CANAW</name>
<protein>
    <submittedName>
        <fullName evidence="1">Uncharacterized protein</fullName>
    </submittedName>
</protein>
<dbReference type="VEuPathDB" id="FungiDB:CAWG_03240"/>
<gene>
    <name evidence="1" type="ORF">CAWG_03240</name>
</gene>
<dbReference type="EMBL" id="CH672349">
    <property type="protein sequence ID" value="EEQ44940.1"/>
    <property type="molecule type" value="Genomic_DNA"/>
</dbReference>
<dbReference type="OMA" id="AFRFNTH"/>
<evidence type="ECO:0000313" key="2">
    <source>
        <dbReference type="Proteomes" id="UP000001429"/>
    </source>
</evidence>
<proteinExistence type="predicted"/>
<reference evidence="1 2" key="1">
    <citation type="journal article" date="2009" name="Nature">
        <title>Evolution of pathogenicity and sexual reproduction in eight Candida genomes.</title>
        <authorList>
            <person name="Butler G."/>
            <person name="Rasmussen M.D."/>
            <person name="Lin M.F."/>
            <person name="Santos M.A."/>
            <person name="Sakthikumar S."/>
            <person name="Munro C.A."/>
            <person name="Rheinbay E."/>
            <person name="Grabherr M."/>
            <person name="Forche A."/>
            <person name="Reedy J.L."/>
            <person name="Agrafioti I."/>
            <person name="Arnaud M.B."/>
            <person name="Bates S."/>
            <person name="Brown A.J."/>
            <person name="Brunke S."/>
            <person name="Costanzo M.C."/>
            <person name="Fitzpatrick D.A."/>
            <person name="de Groot P.W."/>
            <person name="Harris D."/>
            <person name="Hoyer L.L."/>
            <person name="Hube B."/>
            <person name="Klis F.M."/>
            <person name="Kodira C."/>
            <person name="Lennard N."/>
            <person name="Logue M.E."/>
            <person name="Martin R."/>
            <person name="Neiman A.M."/>
            <person name="Nikolaou E."/>
            <person name="Quail M.A."/>
            <person name="Quinn J."/>
            <person name="Santos M.C."/>
            <person name="Schmitzberger F.F."/>
            <person name="Sherlock G."/>
            <person name="Shah P."/>
            <person name="Silverstein K.A."/>
            <person name="Skrzypek M.S."/>
            <person name="Soll D."/>
            <person name="Staggs R."/>
            <person name="Stansfield I."/>
            <person name="Stumpf M.P."/>
            <person name="Sudbery P.E."/>
            <person name="Srikantha T."/>
            <person name="Zeng Q."/>
            <person name="Berman J."/>
            <person name="Berriman M."/>
            <person name="Heitman J."/>
            <person name="Gow N.A."/>
            <person name="Lorenz M.C."/>
            <person name="Birren B.W."/>
            <person name="Kellis M."/>
            <person name="Cuomo C.A."/>
        </authorList>
    </citation>
    <scope>NUCLEOTIDE SEQUENCE [LARGE SCALE GENOMIC DNA]</scope>
    <source>
        <strain evidence="1 2">WO-1</strain>
    </source>
</reference>
<keyword evidence="2" id="KW-1185">Reference proteome</keyword>
<accession>C4YGQ8</accession>
<dbReference type="AlphaFoldDB" id="C4YGQ8"/>
<organism evidence="1 2">
    <name type="scientific">Candida albicans (strain WO-1)</name>
    <name type="common">Yeast</name>
    <dbReference type="NCBI Taxonomy" id="294748"/>
    <lineage>
        <taxon>Eukaryota</taxon>
        <taxon>Fungi</taxon>
        <taxon>Dikarya</taxon>
        <taxon>Ascomycota</taxon>
        <taxon>Saccharomycotina</taxon>
        <taxon>Pichiomycetes</taxon>
        <taxon>Debaryomycetaceae</taxon>
        <taxon>Candida/Lodderomyces clade</taxon>
        <taxon>Candida</taxon>
    </lineage>
</organism>
<dbReference type="PaxDb" id="5476-C4YGQ8"/>
<dbReference type="Proteomes" id="UP000001429">
    <property type="component" value="Chromosome 4"/>
</dbReference>
<dbReference type="HOGENOM" id="CLU_2133155_0_0_1"/>
<evidence type="ECO:0000313" key="1">
    <source>
        <dbReference type="EMBL" id="EEQ44940.1"/>
    </source>
</evidence>
<sequence>MNFRTIPPILLMELNNMFSNIRWSIGPAFRFNTHSITENNVSRTRIASISEQKKTFRFPFWGNASSSNLHFLSHQKKKKRDYYFCRHLLSTYQSSEYDPRKSKSKYSFCTLFC</sequence>